<reference evidence="2" key="1">
    <citation type="submission" date="2014-09" db="EMBL/GenBank/DDBJ databases">
        <authorList>
            <person name="Mudge J."/>
            <person name="Ramaraj T."/>
            <person name="Lindquist I.E."/>
            <person name="Bharti A.K."/>
            <person name="Sundararajan A."/>
            <person name="Cameron C.T."/>
            <person name="Woodward J.E."/>
            <person name="May G.D."/>
            <person name="Brubaker C."/>
            <person name="Broadhvest J."/>
            <person name="Wilkins T.A."/>
        </authorList>
    </citation>
    <scope>NUCLEOTIDE SEQUENCE</scope>
    <source>
        <strain evidence="2">cv. AKA8401</strain>
    </source>
</reference>
<dbReference type="AlphaFoldDB" id="A0A0B0NTF7"/>
<dbReference type="EMBL" id="KN401378">
    <property type="protein sequence ID" value="KHG14351.1"/>
    <property type="molecule type" value="Genomic_DNA"/>
</dbReference>
<gene>
    <name evidence="1" type="ORF">F383_18361</name>
</gene>
<evidence type="ECO:0000313" key="2">
    <source>
        <dbReference type="Proteomes" id="UP000032142"/>
    </source>
</evidence>
<dbReference type="Proteomes" id="UP000032142">
    <property type="component" value="Unassembled WGS sequence"/>
</dbReference>
<accession>A0A0B0NTF7</accession>
<sequence length="25" mass="3067">MHSCMNYESLMIVFVIGMKYHRNVY</sequence>
<keyword evidence="2" id="KW-1185">Reference proteome</keyword>
<name>A0A0B0NTF7_GOSAR</name>
<evidence type="ECO:0000313" key="1">
    <source>
        <dbReference type="EMBL" id="KHG14351.1"/>
    </source>
</evidence>
<protein>
    <submittedName>
        <fullName evidence="1">Uncharacterized protein</fullName>
    </submittedName>
</protein>
<proteinExistence type="predicted"/>
<organism evidence="1 2">
    <name type="scientific">Gossypium arboreum</name>
    <name type="common">Tree cotton</name>
    <name type="synonym">Gossypium nanking</name>
    <dbReference type="NCBI Taxonomy" id="29729"/>
    <lineage>
        <taxon>Eukaryota</taxon>
        <taxon>Viridiplantae</taxon>
        <taxon>Streptophyta</taxon>
        <taxon>Embryophyta</taxon>
        <taxon>Tracheophyta</taxon>
        <taxon>Spermatophyta</taxon>
        <taxon>Magnoliopsida</taxon>
        <taxon>eudicotyledons</taxon>
        <taxon>Gunneridae</taxon>
        <taxon>Pentapetalae</taxon>
        <taxon>rosids</taxon>
        <taxon>malvids</taxon>
        <taxon>Malvales</taxon>
        <taxon>Malvaceae</taxon>
        <taxon>Malvoideae</taxon>
        <taxon>Gossypium</taxon>
    </lineage>
</organism>